<dbReference type="Proteomes" id="UP001151760">
    <property type="component" value="Unassembled WGS sequence"/>
</dbReference>
<keyword evidence="6 8" id="KW-0472">Membrane</keyword>
<keyword evidence="11" id="KW-1185">Reference proteome</keyword>
<keyword evidence="2 8" id="KW-0812">Transmembrane</keyword>
<dbReference type="Pfam" id="PF01569">
    <property type="entry name" value="PAP2"/>
    <property type="match status" value="1"/>
</dbReference>
<evidence type="ECO:0000313" key="10">
    <source>
        <dbReference type="EMBL" id="GJS85007.1"/>
    </source>
</evidence>
<evidence type="ECO:0000313" key="11">
    <source>
        <dbReference type="Proteomes" id="UP001151760"/>
    </source>
</evidence>
<dbReference type="InterPro" id="IPR000326">
    <property type="entry name" value="PAP2/HPO"/>
</dbReference>
<evidence type="ECO:0000259" key="9">
    <source>
        <dbReference type="Pfam" id="PF01569"/>
    </source>
</evidence>
<protein>
    <submittedName>
        <fullName evidence="10">Lipid phosphate phosphatase delta-like protein</fullName>
    </submittedName>
</protein>
<dbReference type="Gene3D" id="1.20.144.10">
    <property type="entry name" value="Phosphatidic acid phosphatase type 2/haloperoxidase"/>
    <property type="match status" value="1"/>
</dbReference>
<dbReference type="InterPro" id="IPR036938">
    <property type="entry name" value="PAP2/HPO_sf"/>
</dbReference>
<evidence type="ECO:0000256" key="6">
    <source>
        <dbReference type="ARBA" id="ARBA00023136"/>
    </source>
</evidence>
<comment type="caution">
    <text evidence="10">The sequence shown here is derived from an EMBL/GenBank/DDBJ whole genome shotgun (WGS) entry which is preliminary data.</text>
</comment>
<evidence type="ECO:0000256" key="4">
    <source>
        <dbReference type="ARBA" id="ARBA00022824"/>
    </source>
</evidence>
<evidence type="ECO:0000256" key="7">
    <source>
        <dbReference type="ARBA" id="ARBA00038324"/>
    </source>
</evidence>
<gene>
    <name evidence="10" type="ORF">Tco_0751548</name>
</gene>
<comment type="subcellular location">
    <subcellularLocation>
        <location evidence="1">Endoplasmic reticulum membrane</location>
        <topology evidence="1">Multi-pass membrane protein</topology>
    </subcellularLocation>
</comment>
<dbReference type="SUPFAM" id="SSF48317">
    <property type="entry name" value="Acid phosphatase/Vanadium-dependent haloperoxidase"/>
    <property type="match status" value="1"/>
</dbReference>
<comment type="similarity">
    <text evidence="7">Belongs to the type 2 lipid phosphate phosphatase family.</text>
</comment>
<reference evidence="10" key="1">
    <citation type="journal article" date="2022" name="Int. J. Mol. Sci.">
        <title>Draft Genome of Tanacetum Coccineum: Genomic Comparison of Closely Related Tanacetum-Family Plants.</title>
        <authorList>
            <person name="Yamashiro T."/>
            <person name="Shiraishi A."/>
            <person name="Nakayama K."/>
            <person name="Satake H."/>
        </authorList>
    </citation>
    <scope>NUCLEOTIDE SEQUENCE</scope>
</reference>
<evidence type="ECO:0000256" key="5">
    <source>
        <dbReference type="ARBA" id="ARBA00022989"/>
    </source>
</evidence>
<feature type="transmembrane region" description="Helical" evidence="8">
    <location>
        <begin position="35"/>
        <end position="55"/>
    </location>
</feature>
<dbReference type="PANTHER" id="PTHR14969">
    <property type="entry name" value="SPHINGOSINE-1-PHOSPHATE PHOSPHOHYDROLASE"/>
    <property type="match status" value="1"/>
</dbReference>
<keyword evidence="3" id="KW-0378">Hydrolase</keyword>
<name>A0ABQ4Z568_9ASTR</name>
<dbReference type="PANTHER" id="PTHR14969:SF28">
    <property type="entry name" value="DIHYDROSPHINGOSINE 1-PHOSPHATE PHOSPHATASE LCB3-RELATED"/>
    <property type="match status" value="1"/>
</dbReference>
<evidence type="ECO:0000256" key="2">
    <source>
        <dbReference type="ARBA" id="ARBA00022692"/>
    </source>
</evidence>
<evidence type="ECO:0000256" key="8">
    <source>
        <dbReference type="SAM" id="Phobius"/>
    </source>
</evidence>
<organism evidence="10 11">
    <name type="scientific">Tanacetum coccineum</name>
    <dbReference type="NCBI Taxonomy" id="301880"/>
    <lineage>
        <taxon>Eukaryota</taxon>
        <taxon>Viridiplantae</taxon>
        <taxon>Streptophyta</taxon>
        <taxon>Embryophyta</taxon>
        <taxon>Tracheophyta</taxon>
        <taxon>Spermatophyta</taxon>
        <taxon>Magnoliopsida</taxon>
        <taxon>eudicotyledons</taxon>
        <taxon>Gunneridae</taxon>
        <taxon>Pentapetalae</taxon>
        <taxon>asterids</taxon>
        <taxon>campanulids</taxon>
        <taxon>Asterales</taxon>
        <taxon>Asteraceae</taxon>
        <taxon>Asteroideae</taxon>
        <taxon>Anthemideae</taxon>
        <taxon>Anthemidinae</taxon>
        <taxon>Tanacetum</taxon>
    </lineage>
</organism>
<feature type="domain" description="Phosphatidic acid phosphatase type 2/haloperoxidase" evidence="9">
    <location>
        <begin position="6"/>
        <end position="83"/>
    </location>
</feature>
<sequence length="211" mass="23325">MDCHPSHTLNTICLSGYLLHYVISCHENIDASHQVAGFTFACLFVGLIGLGRVYLGMHSVIDILGGLVLGLTILAFWLNVHEYIDTFVTSFWVALAFCYSLATRTPESPIQVLNVTPLSLAFWHWNCRMVLILGSPHPSPQGSAVKALAKWITTHNLQVNLGISGKITPGRSRLCLIPAFVCCNMTVCWSVVDLVPSLFSQLERVIIMINR</sequence>
<dbReference type="EMBL" id="BQNB010011018">
    <property type="protein sequence ID" value="GJS85007.1"/>
    <property type="molecule type" value="Genomic_DNA"/>
</dbReference>
<proteinExistence type="inferred from homology"/>
<feature type="transmembrane region" description="Helical" evidence="8">
    <location>
        <begin position="84"/>
        <end position="102"/>
    </location>
</feature>
<evidence type="ECO:0000256" key="3">
    <source>
        <dbReference type="ARBA" id="ARBA00022801"/>
    </source>
</evidence>
<keyword evidence="4" id="KW-0256">Endoplasmic reticulum</keyword>
<feature type="transmembrane region" description="Helical" evidence="8">
    <location>
        <begin position="60"/>
        <end position="78"/>
    </location>
</feature>
<accession>A0ABQ4Z568</accession>
<reference evidence="10" key="2">
    <citation type="submission" date="2022-01" db="EMBL/GenBank/DDBJ databases">
        <authorList>
            <person name="Yamashiro T."/>
            <person name="Shiraishi A."/>
            <person name="Satake H."/>
            <person name="Nakayama K."/>
        </authorList>
    </citation>
    <scope>NUCLEOTIDE SEQUENCE</scope>
</reference>
<keyword evidence="5 8" id="KW-1133">Transmembrane helix</keyword>
<evidence type="ECO:0000256" key="1">
    <source>
        <dbReference type="ARBA" id="ARBA00004477"/>
    </source>
</evidence>